<protein>
    <recommendedName>
        <fullName evidence="5">Choloylglycine hydrolase/NAAA C-terminal domain-containing protein</fullName>
    </recommendedName>
</protein>
<dbReference type="AlphaFoldDB" id="A0A073J516"/>
<evidence type="ECO:0000259" key="5">
    <source>
        <dbReference type="Pfam" id="PF02275"/>
    </source>
</evidence>
<dbReference type="Gene3D" id="3.60.60.10">
    <property type="entry name" value="Penicillin V Acylase, Chain A"/>
    <property type="match status" value="1"/>
</dbReference>
<dbReference type="EMBL" id="JMKI01000016">
    <property type="protein sequence ID" value="KEJ92817.1"/>
    <property type="molecule type" value="Genomic_DNA"/>
</dbReference>
<comment type="caution">
    <text evidence="6">The sequence shown here is derived from an EMBL/GenBank/DDBJ whole genome shotgun (WGS) entry which is preliminary data.</text>
</comment>
<dbReference type="InterPro" id="IPR029055">
    <property type="entry name" value="Ntn_hydrolases_N"/>
</dbReference>
<sequence>MFTAAALIFLAAGSAFAASNPAAYLKTEAQKASIATLRDIDGGLLYTMDYSADYMLDDVLKSDVDSTEAMLKYIRDKMLLEGAPVGGAADAGCSAFTAKTDDGKILYGRNFDYKMKMTSIVIRTKPKGRYASIGVADAGWAGYEEGSISDGKTDLSLLVGAPYMIMDGMNEKGLAVSVLKLRSAATRQESGKNKIMTTVALRLMLDRAKDVDEALALLEGYDMQSAMPDANFHFCIADATGRTVVVEYGPGNGKLHVLEENYVTNFYLTPGYDDQSRGRDRYNIIKETLSFKKGILTDTEAMSLLELVSQPETEEATSMTQWSAVYNLTDLTLQLAMKRDYKKQFSFAMEEERGSHGGGCSAGAAPFALAALAPLALFIRKSKKLKK</sequence>
<dbReference type="STRING" id="2754.EH55_01150"/>
<dbReference type="Pfam" id="PF02275">
    <property type="entry name" value="CBAH"/>
    <property type="match status" value="1"/>
</dbReference>
<reference evidence="6 7" key="1">
    <citation type="submission" date="2014-04" db="EMBL/GenBank/DDBJ databases">
        <title>Draft Genome Sequence of Synergistes jonesii.</title>
        <authorList>
            <person name="Coil D.A."/>
            <person name="Eisen J.A."/>
            <person name="Holland-Moritz H.E."/>
        </authorList>
    </citation>
    <scope>NUCLEOTIDE SEQUENCE [LARGE SCALE GENOMIC DNA]</scope>
    <source>
        <strain evidence="6 7">78-1</strain>
    </source>
</reference>
<dbReference type="InterPro" id="IPR052193">
    <property type="entry name" value="Peptidase_C59"/>
</dbReference>
<dbReference type="InterPro" id="IPR029132">
    <property type="entry name" value="CBAH/NAAA_C"/>
</dbReference>
<organism evidence="6 7">
    <name type="scientific">Synergistes jonesii</name>
    <dbReference type="NCBI Taxonomy" id="2754"/>
    <lineage>
        <taxon>Bacteria</taxon>
        <taxon>Thermotogati</taxon>
        <taxon>Synergistota</taxon>
        <taxon>Synergistia</taxon>
        <taxon>Synergistales</taxon>
        <taxon>Synergistaceae</taxon>
        <taxon>Synergistes</taxon>
    </lineage>
</organism>
<evidence type="ECO:0000256" key="4">
    <source>
        <dbReference type="SAM" id="SignalP"/>
    </source>
</evidence>
<keyword evidence="3" id="KW-0472">Membrane</keyword>
<dbReference type="GO" id="GO:0016787">
    <property type="term" value="F:hydrolase activity"/>
    <property type="evidence" value="ECO:0007669"/>
    <property type="project" value="UniProtKB-KW"/>
</dbReference>
<keyword evidence="2" id="KW-0378">Hydrolase</keyword>
<evidence type="ECO:0000256" key="1">
    <source>
        <dbReference type="ARBA" id="ARBA00006625"/>
    </source>
</evidence>
<comment type="similarity">
    <text evidence="1">Belongs to the peptidase C59 family.</text>
</comment>
<dbReference type="eggNOG" id="COG3049">
    <property type="taxonomic scope" value="Bacteria"/>
</dbReference>
<dbReference type="Proteomes" id="UP000027665">
    <property type="component" value="Unassembled WGS sequence"/>
</dbReference>
<dbReference type="PANTHER" id="PTHR35527:SF2">
    <property type="entry name" value="HYDROLASE"/>
    <property type="match status" value="1"/>
</dbReference>
<keyword evidence="3" id="KW-1133">Transmembrane helix</keyword>
<keyword evidence="7" id="KW-1185">Reference proteome</keyword>
<dbReference type="PANTHER" id="PTHR35527">
    <property type="entry name" value="CHOLOYLGLYCINE HYDROLASE"/>
    <property type="match status" value="1"/>
</dbReference>
<dbReference type="NCBIfam" id="NF040521">
    <property type="entry name" value="C45_proenzyme"/>
    <property type="match status" value="1"/>
</dbReference>
<proteinExistence type="inferred from homology"/>
<evidence type="ECO:0000256" key="3">
    <source>
        <dbReference type="SAM" id="Phobius"/>
    </source>
</evidence>
<dbReference type="SUPFAM" id="SSF56235">
    <property type="entry name" value="N-terminal nucleophile aminohydrolases (Ntn hydrolases)"/>
    <property type="match status" value="1"/>
</dbReference>
<evidence type="ECO:0000313" key="6">
    <source>
        <dbReference type="EMBL" id="KEJ92817.1"/>
    </source>
</evidence>
<keyword evidence="4" id="KW-0732">Signal</keyword>
<accession>A0A073J516</accession>
<dbReference type="InterPro" id="IPR047794">
    <property type="entry name" value="C45_proenzyme-like"/>
</dbReference>
<feature type="domain" description="Choloylglycine hydrolase/NAAA C-terminal" evidence="5">
    <location>
        <begin position="93"/>
        <end position="283"/>
    </location>
</feature>
<evidence type="ECO:0000313" key="7">
    <source>
        <dbReference type="Proteomes" id="UP000027665"/>
    </source>
</evidence>
<evidence type="ECO:0000256" key="2">
    <source>
        <dbReference type="ARBA" id="ARBA00022801"/>
    </source>
</evidence>
<feature type="chain" id="PRO_5001690260" description="Choloylglycine hydrolase/NAAA C-terminal domain-containing protein" evidence="4">
    <location>
        <begin position="18"/>
        <end position="387"/>
    </location>
</feature>
<gene>
    <name evidence="6" type="ORF">EH55_01150</name>
</gene>
<dbReference type="InterPro" id="IPR030821">
    <property type="entry name" value="Synergist_CTERM"/>
</dbReference>
<feature type="signal peptide" evidence="4">
    <location>
        <begin position="1"/>
        <end position="17"/>
    </location>
</feature>
<keyword evidence="3" id="KW-0812">Transmembrane</keyword>
<feature type="transmembrane region" description="Helical" evidence="3">
    <location>
        <begin position="362"/>
        <end position="379"/>
    </location>
</feature>
<dbReference type="NCBIfam" id="TIGR04564">
    <property type="entry name" value="Synergist_CTERM"/>
    <property type="match status" value="1"/>
</dbReference>
<name>A0A073J516_9BACT</name>